<organism evidence="5 6">
    <name type="scientific">Candidatus Collierbacteria bacterium RIFOXYB1_FULL_49_13</name>
    <dbReference type="NCBI Taxonomy" id="1817728"/>
    <lineage>
        <taxon>Bacteria</taxon>
        <taxon>Candidatus Collieribacteriota</taxon>
    </lineage>
</organism>
<dbReference type="SMART" id="SM00560">
    <property type="entry name" value="LamGL"/>
    <property type="match status" value="5"/>
</dbReference>
<dbReference type="PANTHER" id="PTHR42535">
    <property type="entry name" value="OOKINETE PROTEIN, PUTATIVE-RELATED"/>
    <property type="match status" value="1"/>
</dbReference>
<keyword evidence="1" id="KW-0732">Signal</keyword>
<feature type="compositionally biased region" description="Polar residues" evidence="3">
    <location>
        <begin position="361"/>
        <end position="387"/>
    </location>
</feature>
<feature type="domain" description="LamG-like jellyroll fold" evidence="4">
    <location>
        <begin position="1096"/>
        <end position="1223"/>
    </location>
</feature>
<accession>A0A1F5FFD2</accession>
<proteinExistence type="predicted"/>
<feature type="domain" description="LamG-like jellyroll fold" evidence="4">
    <location>
        <begin position="668"/>
        <end position="800"/>
    </location>
</feature>
<evidence type="ECO:0000313" key="6">
    <source>
        <dbReference type="Proteomes" id="UP000176682"/>
    </source>
</evidence>
<feature type="region of interest" description="Disordered" evidence="3">
    <location>
        <begin position="355"/>
        <end position="388"/>
    </location>
</feature>
<comment type="caution">
    <text evidence="5">The sequence shown here is derived from an EMBL/GenBank/DDBJ whole genome shotgun (WGS) entry which is preliminary data.</text>
</comment>
<reference evidence="5 6" key="1">
    <citation type="journal article" date="2016" name="Nat. Commun.">
        <title>Thousands of microbial genomes shed light on interconnected biogeochemical processes in an aquifer system.</title>
        <authorList>
            <person name="Anantharaman K."/>
            <person name="Brown C.T."/>
            <person name="Hug L.A."/>
            <person name="Sharon I."/>
            <person name="Castelle C.J."/>
            <person name="Probst A.J."/>
            <person name="Thomas B.C."/>
            <person name="Singh A."/>
            <person name="Wilkins M.J."/>
            <person name="Karaoz U."/>
            <person name="Brodie E.L."/>
            <person name="Williams K.H."/>
            <person name="Hubbard S.S."/>
            <person name="Banfield J.F."/>
        </authorList>
    </citation>
    <scope>NUCLEOTIDE SEQUENCE [LARGE SCALE GENOMIC DNA]</scope>
</reference>
<name>A0A1F5FFD2_9BACT</name>
<evidence type="ECO:0000256" key="2">
    <source>
        <dbReference type="ARBA" id="ARBA00023157"/>
    </source>
</evidence>
<dbReference type="InterPro" id="IPR013320">
    <property type="entry name" value="ConA-like_dom_sf"/>
</dbReference>
<dbReference type="Gene3D" id="2.60.120.200">
    <property type="match status" value="6"/>
</dbReference>
<feature type="domain" description="LamG-like jellyroll fold" evidence="4">
    <location>
        <begin position="1326"/>
        <end position="1460"/>
    </location>
</feature>
<evidence type="ECO:0000256" key="3">
    <source>
        <dbReference type="SAM" id="MobiDB-lite"/>
    </source>
</evidence>
<evidence type="ECO:0000256" key="1">
    <source>
        <dbReference type="ARBA" id="ARBA00022729"/>
    </source>
</evidence>
<evidence type="ECO:0000259" key="4">
    <source>
        <dbReference type="SMART" id="SM00560"/>
    </source>
</evidence>
<sequence length="1696" mass="182099">MKFTRFRRLRLTLPLFFLLLLLPAIYFYSIYTRPAAAGWWDPGWQYRKRIDITNGSGSALTDFQSSFTIDTTDTTKFQSNCNDIRVTDITGKLLPFWIEENNPGCNNAATKIWTKIPSIPTSGSAIYIYYGNPTATAYPDMSGKKVFPYFEDFNGSSLPNNYAATGAYTVTGGNLTVTTGSVYTTQAVQSSNQDYMFEYKRKWTGSAGQYSGISISDEDHVHGSNTGSNALVLDMTNSSSFAVVTYAADGNAASYNINLGTAQYTAVVDTSYVDGFVVTSSQVKYYHNRSNTNSATGTFNIAPYLGFGYFTGSLSTTQNITDISVDWVLSRKFVATEPSLALASEETTPGPIAHWKFDEGSGQTPQDATPNNNDGILGATTGSSTDDPTWITEDQCVSGKCLKFDGGDYATIADSDSLSFGNGTTDSPFSISAWLYMTDATHFRIINKLNSATDTTWEYSFGTAAASDNLTMYLYDGGTNTANQLSFVSSETLTNYENQWIHVLATYDGSGSTDSIKIYLNGELLSGTIAKGASYVAMANSNNTVNIGYLKWSPTYANGFIDEPKIYPYALTADQVKKEYTSVGSGAAVSMGQANQQQFSQGLVGYWKMDEASWNGTAGEVIDSSGGGSNGVRSGNATTAAGKFGNGGTFDGTGDYVNGGTDTSLDSTTLTLSAWIKPTTIAQYDGLISKINTPDYLGWSFSFHSNNRLRFTNNSNIEILSNTNAVSTGSWQHIVFTYGSDGKYTFYVNGVSVGSGTDPGTLTPAGRSLTIGRYYENYDGYYYDGSMDEARIYNRALSEREVRDLYSWAPGPIAHWKMDEGTGTTASDTSGNNLTGTISGAVWKNAGHCKQGSCLNFTASATNCVTTSDSSVISPGSGNLTIEAWVNTDVTDNNNRVVYQDYGNTVNNVAMIRLGSDNKFQSLFRDSDGTSVNPTGTTTPTINTWYHITGVRDGTTVKIYVNGVLEGSTTDAGLGTISTSDGNVPSIGCNNKDGSSYWSGSIDDSKIYNYARTSGQIIEDMNAGHPIGGSPVGSQLLYWKLDEGHGTTANDTVRSNNGTISGASWNNAGKFNKSLSFDGSNNDRIYISDNNELSVDNVTLSLWAYIDDVTGTWQVLGWKGTDYEISMNNTRYPRFSIQTSGGRTSCDATNTILDLDTWYYLALTYDGTTIKGYVDGEEVESCDHANPGDIVDSSSAFEIANSSYDINGKIDEVKIYNFALTAEQIKQDYNAGSSLTLGVSSNEAADMTDGAGNPPVAEWKFDEKTGTSTNDTSGNNRTGTLGGDGSGTDLPTWQSSSSCHAGACLAYDKTDDYVSVESETTTFSLSAYTISAWVKTRALDAVNLQRIIYRRPAAGGNINFALYLGTDSKLYFGHTNAMVAIASAETISANTWYHVTGVWDGTNRQIYVNGKLSNSSVPGSATQTGTMSTHIGRDPSSASAGLFNGYIDDVKLYNYARTAAQIAYDYNRGAPIAHWKLDECQGNTANDASGNGYTGTLTIGASGEDTIGTCSTSSTAWGSGASGKYNSSMSFDGTDDNVDISSLGNVTTAGTATASFWIKLAGANDGKYVFSGSNCYQRPATFNASSFIGFYSGSAYVYGTKSLNDNAWHHIAILDRVSPSRSRAIYVDGLLEMDWTDLTGSPYGSNTCTPSIIGAYVTGGSAFSGQIDDFRFYNYALSATQVKKVMNEGSALRFGE</sequence>
<dbReference type="EMBL" id="MFAM01000050">
    <property type="protein sequence ID" value="OGD78349.1"/>
    <property type="molecule type" value="Genomic_DNA"/>
</dbReference>
<dbReference type="Pfam" id="PF13385">
    <property type="entry name" value="Laminin_G_3"/>
    <property type="match status" value="6"/>
</dbReference>
<evidence type="ECO:0000313" key="5">
    <source>
        <dbReference type="EMBL" id="OGD78349.1"/>
    </source>
</evidence>
<gene>
    <name evidence="5" type="ORF">A2368_03675</name>
</gene>
<feature type="region of interest" description="Disordered" evidence="3">
    <location>
        <begin position="1246"/>
        <end position="1289"/>
    </location>
</feature>
<protein>
    <recommendedName>
        <fullName evidence="4">LamG-like jellyroll fold domain-containing protein</fullName>
    </recommendedName>
</protein>
<dbReference type="SUPFAM" id="SSF49899">
    <property type="entry name" value="Concanavalin A-like lectins/glucanases"/>
    <property type="match status" value="6"/>
</dbReference>
<dbReference type="Proteomes" id="UP000176682">
    <property type="component" value="Unassembled WGS sequence"/>
</dbReference>
<feature type="domain" description="LamG-like jellyroll fold" evidence="4">
    <location>
        <begin position="427"/>
        <end position="574"/>
    </location>
</feature>
<feature type="domain" description="LamG-like jellyroll fold" evidence="4">
    <location>
        <begin position="878"/>
        <end position="1015"/>
    </location>
</feature>
<dbReference type="PANTHER" id="PTHR42535:SF2">
    <property type="entry name" value="CHROMOSOME UNDETERMINED SCAFFOLD_146, WHOLE GENOME SHOTGUN SEQUENCE"/>
    <property type="match status" value="1"/>
</dbReference>
<keyword evidence="2" id="KW-1015">Disulfide bond</keyword>
<dbReference type="InterPro" id="IPR006558">
    <property type="entry name" value="LamG-like"/>
</dbReference>
<dbReference type="InterPro" id="IPR018765">
    <property type="entry name" value="DUF2341"/>
</dbReference>
<dbReference type="Pfam" id="PF10102">
    <property type="entry name" value="DUF2341"/>
    <property type="match status" value="1"/>
</dbReference>
<feature type="compositionally biased region" description="Low complexity" evidence="3">
    <location>
        <begin position="1266"/>
        <end position="1279"/>
    </location>
</feature>